<reference evidence="2 3" key="1">
    <citation type="submission" date="2024-01" db="EMBL/GenBank/DDBJ databases">
        <title>The complete chloroplast genome sequence of Lithospermum erythrorhizon: insights into the phylogenetic relationship among Boraginaceae species and the maternal lineages of purple gromwells.</title>
        <authorList>
            <person name="Okada T."/>
            <person name="Watanabe K."/>
        </authorList>
    </citation>
    <scope>NUCLEOTIDE SEQUENCE [LARGE SCALE GENOMIC DNA]</scope>
</reference>
<dbReference type="PANTHER" id="PTHR47273">
    <property type="entry name" value="EXPRESSED PROTEIN"/>
    <property type="match status" value="1"/>
</dbReference>
<organism evidence="2 3">
    <name type="scientific">Lithospermum erythrorhizon</name>
    <name type="common">Purple gromwell</name>
    <name type="synonym">Lithospermum officinale var. erythrorhizon</name>
    <dbReference type="NCBI Taxonomy" id="34254"/>
    <lineage>
        <taxon>Eukaryota</taxon>
        <taxon>Viridiplantae</taxon>
        <taxon>Streptophyta</taxon>
        <taxon>Embryophyta</taxon>
        <taxon>Tracheophyta</taxon>
        <taxon>Spermatophyta</taxon>
        <taxon>Magnoliopsida</taxon>
        <taxon>eudicotyledons</taxon>
        <taxon>Gunneridae</taxon>
        <taxon>Pentapetalae</taxon>
        <taxon>asterids</taxon>
        <taxon>lamiids</taxon>
        <taxon>Boraginales</taxon>
        <taxon>Boraginaceae</taxon>
        <taxon>Boraginoideae</taxon>
        <taxon>Lithospermeae</taxon>
        <taxon>Lithospermum</taxon>
    </lineage>
</organism>
<keyword evidence="3" id="KW-1185">Reference proteome</keyword>
<comment type="caution">
    <text evidence="2">The sequence shown here is derived from an EMBL/GenBank/DDBJ whole genome shotgun (WGS) entry which is preliminary data.</text>
</comment>
<evidence type="ECO:0000313" key="3">
    <source>
        <dbReference type="Proteomes" id="UP001454036"/>
    </source>
</evidence>
<dbReference type="PANTHER" id="PTHR47273:SF4">
    <property type="entry name" value="EXPRESSED PROTEIN"/>
    <property type="match status" value="1"/>
</dbReference>
<accession>A0AAV3RPP0</accession>
<sequence>MSQLYAVIISLCFIITTTTTTFSEASRVLHDEKKHPYALVIGSVFCDTCSQHAISKNPNPTHYSISGALVAIECADINEPGTQFTKQVKTNEHGEFQVHVPLSLNKIKKGCSMKLINSNDPNCDVSSNPTTTSLSKLFHLKSKNDQEKTIYSAGILSFKPSKHPQLCKKKQKPMIHNLKKMTLQVPNNDDKLSKTQFGIFPPIPFLPPPSILPPVIPSPPSSIFPPLTPAPPPSIFPPIFPSPPSPPTSIFPPVTFPPVPGFTPLSPPPPPPSPTLPVPLPPLPFPPLPPVPVFPGVPPAKISSVSP</sequence>
<gene>
    <name evidence="2" type="ORF">LIER_30085</name>
</gene>
<evidence type="ECO:0000256" key="1">
    <source>
        <dbReference type="SAM" id="SignalP"/>
    </source>
</evidence>
<name>A0AAV3RPP0_LITER</name>
<proteinExistence type="predicted"/>
<feature type="chain" id="PRO_5043315640" evidence="1">
    <location>
        <begin position="20"/>
        <end position="307"/>
    </location>
</feature>
<evidence type="ECO:0000313" key="2">
    <source>
        <dbReference type="EMBL" id="GAA0180256.1"/>
    </source>
</evidence>
<dbReference type="Pfam" id="PF01190">
    <property type="entry name" value="Pollen_Ole_e_1"/>
    <property type="match status" value="1"/>
</dbReference>
<dbReference type="EMBL" id="BAABME010010603">
    <property type="protein sequence ID" value="GAA0180256.1"/>
    <property type="molecule type" value="Genomic_DNA"/>
</dbReference>
<dbReference type="Proteomes" id="UP001454036">
    <property type="component" value="Unassembled WGS sequence"/>
</dbReference>
<keyword evidence="1" id="KW-0732">Signal</keyword>
<dbReference type="AlphaFoldDB" id="A0AAV3RPP0"/>
<feature type="signal peptide" evidence="1">
    <location>
        <begin position="1"/>
        <end position="19"/>
    </location>
</feature>
<protein>
    <submittedName>
        <fullName evidence="2">Uncharacterized protein</fullName>
    </submittedName>
</protein>